<dbReference type="Proteomes" id="UP000499080">
    <property type="component" value="Unassembled WGS sequence"/>
</dbReference>
<reference evidence="1 2" key="1">
    <citation type="journal article" date="2019" name="Sci. Rep.">
        <title>Orb-weaving spider Araneus ventricosus genome elucidates the spidroin gene catalogue.</title>
        <authorList>
            <person name="Kono N."/>
            <person name="Nakamura H."/>
            <person name="Ohtoshi R."/>
            <person name="Moran D.A.P."/>
            <person name="Shinohara A."/>
            <person name="Yoshida Y."/>
            <person name="Fujiwara M."/>
            <person name="Mori M."/>
            <person name="Tomita M."/>
            <person name="Arakawa K."/>
        </authorList>
    </citation>
    <scope>NUCLEOTIDE SEQUENCE [LARGE SCALE GENOMIC DNA]</scope>
</reference>
<name>A0A4Y2LU99_ARAVE</name>
<evidence type="ECO:0000313" key="2">
    <source>
        <dbReference type="Proteomes" id="UP000499080"/>
    </source>
</evidence>
<comment type="caution">
    <text evidence="1">The sequence shown here is derived from an EMBL/GenBank/DDBJ whole genome shotgun (WGS) entry which is preliminary data.</text>
</comment>
<gene>
    <name evidence="1" type="ORF">AVEN_275739_1</name>
</gene>
<sequence>MTKTTPTGMALEFARRGTDLPDRGYGLPNRGHDLLYRRGDECNKIGLKFLPDYYLSTTVEYPVQIFSPDGIQKFSPMGEGTASPTGALATRSPLWRHPWTPKLAPPFPNFHTKPVGGCLTRVRFSVH</sequence>
<dbReference type="AlphaFoldDB" id="A0A4Y2LU99"/>
<evidence type="ECO:0000313" key="1">
    <source>
        <dbReference type="EMBL" id="GBN17670.1"/>
    </source>
</evidence>
<accession>A0A4Y2LU99</accession>
<protein>
    <submittedName>
        <fullName evidence="1">Uncharacterized protein</fullName>
    </submittedName>
</protein>
<proteinExistence type="predicted"/>
<dbReference type="EMBL" id="BGPR01006285">
    <property type="protein sequence ID" value="GBN17670.1"/>
    <property type="molecule type" value="Genomic_DNA"/>
</dbReference>
<organism evidence="1 2">
    <name type="scientific">Araneus ventricosus</name>
    <name type="common">Orbweaver spider</name>
    <name type="synonym">Epeira ventricosa</name>
    <dbReference type="NCBI Taxonomy" id="182803"/>
    <lineage>
        <taxon>Eukaryota</taxon>
        <taxon>Metazoa</taxon>
        <taxon>Ecdysozoa</taxon>
        <taxon>Arthropoda</taxon>
        <taxon>Chelicerata</taxon>
        <taxon>Arachnida</taxon>
        <taxon>Araneae</taxon>
        <taxon>Araneomorphae</taxon>
        <taxon>Entelegynae</taxon>
        <taxon>Araneoidea</taxon>
        <taxon>Araneidae</taxon>
        <taxon>Araneus</taxon>
    </lineage>
</organism>
<keyword evidence="2" id="KW-1185">Reference proteome</keyword>